<evidence type="ECO:0000313" key="5">
    <source>
        <dbReference type="Proteomes" id="UP000325933"/>
    </source>
</evidence>
<dbReference type="AlphaFoldDB" id="A0A5J5HRW5"/>
<dbReference type="EMBL" id="VYQB01000021">
    <property type="protein sequence ID" value="KAA9012654.1"/>
    <property type="molecule type" value="Genomic_DNA"/>
</dbReference>
<keyword evidence="6" id="KW-1185">Reference proteome</keyword>
<dbReference type="InterPro" id="IPR000468">
    <property type="entry name" value="Barstar"/>
</dbReference>
<name>A0A5J5HRW5_9SPHN</name>
<dbReference type="Gene3D" id="3.30.370.10">
    <property type="entry name" value="Barstar-like"/>
    <property type="match status" value="1"/>
</dbReference>
<evidence type="ECO:0000313" key="6">
    <source>
        <dbReference type="Proteomes" id="UP000326364"/>
    </source>
</evidence>
<gene>
    <name evidence="4" type="ORF">F4U95_20720</name>
    <name evidence="3" type="ORF">F4U96_20605</name>
</gene>
<evidence type="ECO:0000313" key="4">
    <source>
        <dbReference type="EMBL" id="KAA9024999.1"/>
    </source>
</evidence>
<protein>
    <submittedName>
        <fullName evidence="4">Ribonuclease inhibitor</fullName>
    </submittedName>
</protein>
<dbReference type="SUPFAM" id="SSF52038">
    <property type="entry name" value="Barstar-related"/>
    <property type="match status" value="1"/>
</dbReference>
<organism evidence="4 5">
    <name type="scientific">Sphingobium limneticum</name>
    <dbReference type="NCBI Taxonomy" id="1007511"/>
    <lineage>
        <taxon>Bacteria</taxon>
        <taxon>Pseudomonadati</taxon>
        <taxon>Pseudomonadota</taxon>
        <taxon>Alphaproteobacteria</taxon>
        <taxon>Sphingomonadales</taxon>
        <taxon>Sphingomonadaceae</taxon>
        <taxon>Sphingobium</taxon>
    </lineage>
</organism>
<proteinExistence type="inferred from homology"/>
<feature type="domain" description="Barstar (barnase inhibitor)" evidence="2">
    <location>
        <begin position="3"/>
        <end position="81"/>
    </location>
</feature>
<dbReference type="Pfam" id="PF01337">
    <property type="entry name" value="Barstar"/>
    <property type="match status" value="1"/>
</dbReference>
<dbReference type="EMBL" id="VYQA01000021">
    <property type="protein sequence ID" value="KAA9024999.1"/>
    <property type="molecule type" value="Genomic_DNA"/>
</dbReference>
<comment type="caution">
    <text evidence="4">The sequence shown here is derived from an EMBL/GenBank/DDBJ whole genome shotgun (WGS) entry which is preliminary data.</text>
</comment>
<accession>A0A5J5HRW5</accession>
<evidence type="ECO:0000259" key="2">
    <source>
        <dbReference type="Pfam" id="PF01337"/>
    </source>
</evidence>
<sequence length="128" mass="14203">MQLILNGASIVDIPSFYAEINRVFMTGETWELGESLDALNDMLFGGYGVLLGANHATILWQDMAFSRASLGVETTLQFLEERLAIRQNFNGQTIVRQLEALRAGTGKTYFDIVMEVFADHPSIEIVSA</sequence>
<dbReference type="InterPro" id="IPR035905">
    <property type="entry name" value="Barstar-like_sf"/>
</dbReference>
<evidence type="ECO:0000256" key="1">
    <source>
        <dbReference type="ARBA" id="ARBA00006845"/>
    </source>
</evidence>
<evidence type="ECO:0000313" key="3">
    <source>
        <dbReference type="EMBL" id="KAA9012654.1"/>
    </source>
</evidence>
<dbReference type="Proteomes" id="UP000326364">
    <property type="component" value="Unassembled WGS sequence"/>
</dbReference>
<comment type="similarity">
    <text evidence="1">Belongs to the barstar family.</text>
</comment>
<reference evidence="5 6" key="1">
    <citation type="submission" date="2019-09" db="EMBL/GenBank/DDBJ databases">
        <authorList>
            <person name="Feng G."/>
        </authorList>
    </citation>
    <scope>NUCLEOTIDE SEQUENCE [LARGE SCALE GENOMIC DNA]</scope>
    <source>
        <strain evidence="4 5">KACC 19283</strain>
        <strain evidence="3 6">KACC 19284</strain>
    </source>
</reference>
<dbReference type="Proteomes" id="UP000325933">
    <property type="component" value="Unassembled WGS sequence"/>
</dbReference>